<protein>
    <submittedName>
        <fullName evidence="1">Uncharacterized protein</fullName>
    </submittedName>
</protein>
<sequence length="226" mass="24404">MAPPPDFSPALPSGIVFMNWDRQVQEMLHSPSDTLTEVVKTSQVTEGNLDVALRRLSRLSSFHGSCRGYPLVAHIVMAGSYQEAIPVRETRLLEEIGHLLCRGRDVGERRCFRTQNLLRRGGVGRVVAGKQVVDGHEELGRGAAGLVAGVDEVLGHLPGVGLSGSRVRRSQGGGVQRALLERDLVRADQGRRGGQGRLGRDCAGCVADLDLAGREHHFGAVLQHEV</sequence>
<comment type="caution">
    <text evidence="1">The sequence shown here is derived from an EMBL/GenBank/DDBJ whole genome shotgun (WGS) entry which is preliminary data.</text>
</comment>
<dbReference type="Proteomes" id="UP001390339">
    <property type="component" value="Unassembled WGS sequence"/>
</dbReference>
<dbReference type="EMBL" id="JAPCWZ010000005">
    <property type="protein sequence ID" value="KAK8861870.1"/>
    <property type="molecule type" value="Genomic_DNA"/>
</dbReference>
<reference evidence="1 2" key="1">
    <citation type="journal article" date="2024" name="IMA Fungus">
        <title>Apiospora arundinis, a panoply of carbohydrate-active enzymes and secondary metabolites.</title>
        <authorList>
            <person name="Sorensen T."/>
            <person name="Petersen C."/>
            <person name="Muurmann A.T."/>
            <person name="Christiansen J.V."/>
            <person name="Brundto M.L."/>
            <person name="Overgaard C.K."/>
            <person name="Boysen A.T."/>
            <person name="Wollenberg R.D."/>
            <person name="Larsen T.O."/>
            <person name="Sorensen J.L."/>
            <person name="Nielsen K.L."/>
            <person name="Sondergaard T.E."/>
        </authorList>
    </citation>
    <scope>NUCLEOTIDE SEQUENCE [LARGE SCALE GENOMIC DNA]</scope>
    <source>
        <strain evidence="1 2">AAU 773</strain>
    </source>
</reference>
<accession>A0ABR2IEQ2</accession>
<keyword evidence="2" id="KW-1185">Reference proteome</keyword>
<name>A0ABR2IEQ2_9PEZI</name>
<evidence type="ECO:0000313" key="2">
    <source>
        <dbReference type="Proteomes" id="UP001390339"/>
    </source>
</evidence>
<gene>
    <name evidence="1" type="ORF">PGQ11_008105</name>
</gene>
<organism evidence="1 2">
    <name type="scientific">Apiospora arundinis</name>
    <dbReference type="NCBI Taxonomy" id="335852"/>
    <lineage>
        <taxon>Eukaryota</taxon>
        <taxon>Fungi</taxon>
        <taxon>Dikarya</taxon>
        <taxon>Ascomycota</taxon>
        <taxon>Pezizomycotina</taxon>
        <taxon>Sordariomycetes</taxon>
        <taxon>Xylariomycetidae</taxon>
        <taxon>Amphisphaeriales</taxon>
        <taxon>Apiosporaceae</taxon>
        <taxon>Apiospora</taxon>
    </lineage>
</organism>
<evidence type="ECO:0000313" key="1">
    <source>
        <dbReference type="EMBL" id="KAK8861870.1"/>
    </source>
</evidence>
<proteinExistence type="predicted"/>